<protein>
    <submittedName>
        <fullName evidence="1">Uncharacterized protein</fullName>
    </submittedName>
</protein>
<dbReference type="EMBL" id="CP029550">
    <property type="protein sequence ID" value="AWN39848.1"/>
    <property type="molecule type" value="Genomic_DNA"/>
</dbReference>
<dbReference type="KEGG" id="mets:DK389_03990"/>
<dbReference type="AlphaFoldDB" id="A0A2U8W2G0"/>
<keyword evidence="2" id="KW-1185">Reference proteome</keyword>
<dbReference type="RefSeq" id="WP_109887535.1">
    <property type="nucleotide sequence ID" value="NZ_CP029550.1"/>
</dbReference>
<evidence type="ECO:0000313" key="2">
    <source>
        <dbReference type="Proteomes" id="UP000245926"/>
    </source>
</evidence>
<gene>
    <name evidence="1" type="ORF">DK389_03990</name>
</gene>
<dbReference type="OrthoDB" id="7992451at2"/>
<sequence length="212" mass="23309">MNQTPVDHHGNTTSGIITGKIKISPPPRLDIDLYVRSLSEIVQDRSDQGWSVDLVTIMPEKISLDIRLIPTLAHDPVTRTYARLISRVVRRPRSATVTPKTQRPILIGGVDIPVYKGRSVEVSGNDGGLHFHGLLALPPRSRLKGQTAVEHFTENDGLYRRGGGIARIDVRPIQHGDILKVARYCLKAVCRGQIGIDAGVVILPRALSELSR</sequence>
<accession>A0A2U8W2G0</accession>
<name>A0A2U8W2G0_9HYPH</name>
<organism evidence="1 2">
    <name type="scientific">Methylobacterium durans</name>
    <dbReference type="NCBI Taxonomy" id="2202825"/>
    <lineage>
        <taxon>Bacteria</taxon>
        <taxon>Pseudomonadati</taxon>
        <taxon>Pseudomonadota</taxon>
        <taxon>Alphaproteobacteria</taxon>
        <taxon>Hyphomicrobiales</taxon>
        <taxon>Methylobacteriaceae</taxon>
        <taxon>Methylobacterium</taxon>
    </lineage>
</organism>
<reference evidence="2" key="1">
    <citation type="submission" date="2018-05" db="EMBL/GenBank/DDBJ databases">
        <title>Complete Genome Sequence of Methylobacterium sp. 17SD2-17.</title>
        <authorList>
            <person name="Srinivasan S."/>
        </authorList>
    </citation>
    <scope>NUCLEOTIDE SEQUENCE [LARGE SCALE GENOMIC DNA]</scope>
    <source>
        <strain evidence="2">17SD2-17</strain>
    </source>
</reference>
<dbReference type="Proteomes" id="UP000245926">
    <property type="component" value="Chromosome"/>
</dbReference>
<evidence type="ECO:0000313" key="1">
    <source>
        <dbReference type="EMBL" id="AWN39848.1"/>
    </source>
</evidence>
<proteinExistence type="predicted"/>